<reference evidence="1 2" key="1">
    <citation type="journal article" date="2020" name="Biotechnol. Biofuels">
        <title>New insights from the biogas microbiome by comprehensive genome-resolved metagenomics of nearly 1600 species originating from multiple anaerobic digesters.</title>
        <authorList>
            <person name="Campanaro S."/>
            <person name="Treu L."/>
            <person name="Rodriguez-R L.M."/>
            <person name="Kovalovszki A."/>
            <person name="Ziels R.M."/>
            <person name="Maus I."/>
            <person name="Zhu X."/>
            <person name="Kougias P.G."/>
            <person name="Basile A."/>
            <person name="Luo G."/>
            <person name="Schluter A."/>
            <person name="Konstantinidis K.T."/>
            <person name="Angelidaki I."/>
        </authorList>
    </citation>
    <scope>NUCLEOTIDE SEQUENCE [LARGE SCALE GENOMIC DNA]</scope>
    <source>
        <strain evidence="1">AS19jrsBPTG_9</strain>
    </source>
</reference>
<evidence type="ECO:0000313" key="1">
    <source>
        <dbReference type="EMBL" id="NLZ24640.1"/>
    </source>
</evidence>
<sequence>MLKKKYLFVYFSLFLLLSLSFVLPKFFAKAQSSPRSLPEVVALYFPETTFNTEDSPGTLVTYVRIRGEEGVNDYIEANIRPLKLDITDRTDHENNIFNGQRKKVNFQLMTGTCDTLPSDFREGLDGCGDEYDGIYRAEVTFPQYSATGDWRLHITSMACLNPGKNGQKDNYEWVEHPPITNEATVEDVTGPVISEWSFSPEEIDTTDIDVNVTLEITLSDDNGLSFEKDLDNSEYLEIFFYAEKDTKESKSLRFKLFEKSGNKVEGSATLKKYSASGDWRPGTDAYIADSLGNPTFFDELEPSFAFTNHATEYDIAPPVIEELSLSPTHFNTKDGPVEITATLKITDNVSGVQETVDKLGEDYVLVINSLIGESQAKFVDYQKKENNMYEVKVEIPQNATPGLWYISSIRVFDNADNMLEIRGFRDLSLTFPDLELFLINQDLSDEVVIEDDWYISEDEDYDTTKPVTITHPAMSVKFFEGTKITKKEGGSFALYRMLTKKYSLIDHSDLTSLLSSANTDLAGDLQDCNVEEKCINSQLNSSNLQGQPLHLVKMGIAGLKLEFSKPVEITIAVDEKYLGRTFIIQTFDIEKNEWVNETSCTIEMVEPESYEKGGNHEVWYEPAPFPACRFGVMHATHFSTNILGVETDETTTEKAGVPKTGLGGSYWADRYLK</sequence>
<comment type="caution">
    <text evidence="1">The sequence shown here is derived from an EMBL/GenBank/DDBJ whole genome shotgun (WGS) entry which is preliminary data.</text>
</comment>
<dbReference type="Proteomes" id="UP000564033">
    <property type="component" value="Unassembled WGS sequence"/>
</dbReference>
<organism evidence="1 2">
    <name type="scientific">Candidatus Dojkabacteria bacterium</name>
    <dbReference type="NCBI Taxonomy" id="2099670"/>
    <lineage>
        <taxon>Bacteria</taxon>
        <taxon>Candidatus Dojkabacteria</taxon>
    </lineage>
</organism>
<gene>
    <name evidence="1" type="ORF">GX888_02775</name>
</gene>
<accession>A0A847VDS8</accession>
<evidence type="ECO:0000313" key="2">
    <source>
        <dbReference type="Proteomes" id="UP000564033"/>
    </source>
</evidence>
<dbReference type="EMBL" id="JAAZIL010000069">
    <property type="protein sequence ID" value="NLZ24640.1"/>
    <property type="molecule type" value="Genomic_DNA"/>
</dbReference>
<proteinExistence type="predicted"/>
<protein>
    <submittedName>
        <fullName evidence="1">Uncharacterized protein</fullName>
    </submittedName>
</protein>
<dbReference type="AlphaFoldDB" id="A0A847VDS8"/>
<name>A0A847VDS8_9BACT</name>